<feature type="transmembrane region" description="Helical" evidence="1">
    <location>
        <begin position="40"/>
        <end position="61"/>
    </location>
</feature>
<proteinExistence type="predicted"/>
<keyword evidence="1" id="KW-0812">Transmembrane</keyword>
<dbReference type="InterPro" id="IPR048136">
    <property type="entry name" value="STM3941-like"/>
</dbReference>
<evidence type="ECO:0000313" key="2">
    <source>
        <dbReference type="EMBL" id="TWT22582.1"/>
    </source>
</evidence>
<name>A0A5C5UAS2_9GAMM</name>
<dbReference type="NCBIfam" id="NF041635">
    <property type="entry name" value="STM3941_fam"/>
    <property type="match status" value="1"/>
</dbReference>
<comment type="caution">
    <text evidence="2">The sequence shown here is derived from an EMBL/GenBank/DDBJ whole genome shotgun (WGS) entry which is preliminary data.</text>
</comment>
<dbReference type="RefSeq" id="WP_146386072.1">
    <property type="nucleotide sequence ID" value="NZ_VOHK01000002.1"/>
</dbReference>
<accession>A0A5C5UAS2</accession>
<reference evidence="2 3" key="1">
    <citation type="journal article" date="2008" name="Int. J. Syst. Evol. Microbiol.">
        <title>Luteimonas marina sp. nov., isolated from seawater.</title>
        <authorList>
            <person name="Baik K.S."/>
            <person name="Park S.C."/>
            <person name="Kim M.S."/>
            <person name="Kim E.M."/>
            <person name="Park C."/>
            <person name="Chun J."/>
            <person name="Seong C.N."/>
        </authorList>
    </citation>
    <scope>NUCLEOTIDE SEQUENCE [LARGE SCALE GENOMIC DNA]</scope>
    <source>
        <strain evidence="2 3">FR1330</strain>
    </source>
</reference>
<organism evidence="2 3">
    <name type="scientific">Luteimonas marina</name>
    <dbReference type="NCBI Taxonomy" id="488485"/>
    <lineage>
        <taxon>Bacteria</taxon>
        <taxon>Pseudomonadati</taxon>
        <taxon>Pseudomonadota</taxon>
        <taxon>Gammaproteobacteria</taxon>
        <taxon>Lysobacterales</taxon>
        <taxon>Lysobacteraceae</taxon>
        <taxon>Luteimonas</taxon>
    </lineage>
</organism>
<gene>
    <name evidence="2" type="ORF">FQY83_06095</name>
</gene>
<sequence>MSGAGAVETLRPSPVKWLAMVAISVAFVWIGLVLRAQEPLVAWACIVFFGLCGAIGLLNLLPGASRLLLDDDGFEIVSLFRRSRMRWSDIARFGTYRVGANVMVGFDFVDGYRGSDRLRRVNHSLSGFQGALPDTYGLKAGELAARMEARLVAWRQGSAARN</sequence>
<dbReference type="AlphaFoldDB" id="A0A5C5UAS2"/>
<dbReference type="OrthoDB" id="5974211at2"/>
<keyword evidence="1" id="KW-0472">Membrane</keyword>
<keyword evidence="3" id="KW-1185">Reference proteome</keyword>
<protein>
    <recommendedName>
        <fullName evidence="4">PH domain-containing protein</fullName>
    </recommendedName>
</protein>
<evidence type="ECO:0008006" key="4">
    <source>
        <dbReference type="Google" id="ProtNLM"/>
    </source>
</evidence>
<evidence type="ECO:0000256" key="1">
    <source>
        <dbReference type="SAM" id="Phobius"/>
    </source>
</evidence>
<keyword evidence="1" id="KW-1133">Transmembrane helix</keyword>
<dbReference type="EMBL" id="VOHK01000002">
    <property type="protein sequence ID" value="TWT22582.1"/>
    <property type="molecule type" value="Genomic_DNA"/>
</dbReference>
<dbReference type="Proteomes" id="UP000319980">
    <property type="component" value="Unassembled WGS sequence"/>
</dbReference>
<feature type="transmembrane region" description="Helical" evidence="1">
    <location>
        <begin position="17"/>
        <end position="34"/>
    </location>
</feature>
<evidence type="ECO:0000313" key="3">
    <source>
        <dbReference type="Proteomes" id="UP000319980"/>
    </source>
</evidence>